<dbReference type="GO" id="GO:0004748">
    <property type="term" value="F:ribonucleoside-diphosphate reductase activity, thioredoxin disulfide as acceptor"/>
    <property type="evidence" value="ECO:0007669"/>
    <property type="project" value="TreeGrafter"/>
</dbReference>
<dbReference type="SUPFAM" id="SSF102114">
    <property type="entry name" value="Radical SAM enzymes"/>
    <property type="match status" value="1"/>
</dbReference>
<keyword evidence="6" id="KW-0411">Iron-sulfur</keyword>
<keyword evidence="4" id="KW-0479">Metal-binding</keyword>
<sequence length="193" mass="22368">MPRSMRKPNNPMPKEWTAQKYSQNYIADYKAFNFVDGEGVRCSLYVSGCMFLCPGCYNVAAQNFHFGQPYTQELEDQIIEDLSQDYVQGLTLLGGEPFLNTDVCLKLCRRVRKEFGHSKDIWSWTGYTWDELQNETYDKARLLSLIDILVDGRFLEEEKDLTLQFRGSANQRIIDVPKSLASDQVVIWDKLVK</sequence>
<dbReference type="InterPro" id="IPR058240">
    <property type="entry name" value="rSAM_sf"/>
</dbReference>
<evidence type="ECO:0000313" key="8">
    <source>
        <dbReference type="EMBL" id="MCX7579212.1"/>
    </source>
</evidence>
<keyword evidence="7" id="KW-0560">Oxidoreductase</keyword>
<dbReference type="InterPro" id="IPR013785">
    <property type="entry name" value="Aldolase_TIM"/>
</dbReference>
<evidence type="ECO:0000256" key="4">
    <source>
        <dbReference type="ARBA" id="ARBA00022723"/>
    </source>
</evidence>
<dbReference type="RefSeq" id="WP_114666559.1">
    <property type="nucleotide sequence ID" value="NZ_BMBR01000001.1"/>
</dbReference>
<proteinExistence type="inferred from homology"/>
<dbReference type="EMBL" id="JAUCAQ010000003">
    <property type="protein sequence ID" value="MDM7645761.1"/>
    <property type="molecule type" value="Genomic_DNA"/>
</dbReference>
<dbReference type="InterPro" id="IPR007197">
    <property type="entry name" value="rSAM"/>
</dbReference>
<evidence type="ECO:0000256" key="5">
    <source>
        <dbReference type="ARBA" id="ARBA00023004"/>
    </source>
</evidence>
<name>A0A9X3E983_9LACO</name>
<dbReference type="Proteomes" id="UP001242903">
    <property type="component" value="Unassembled WGS sequence"/>
</dbReference>
<accession>A0A9X3E983</accession>
<dbReference type="SFLD" id="SFLDS00029">
    <property type="entry name" value="Radical_SAM"/>
    <property type="match status" value="1"/>
</dbReference>
<gene>
    <name evidence="8" type="primary">nrdG</name>
    <name evidence="8" type="ORF">D0502_07440</name>
    <name evidence="9" type="ORF">QUE93_01795</name>
</gene>
<dbReference type="EC" id="1.97.1.-" evidence="7"/>
<comment type="cofactor">
    <cofactor evidence="1">
        <name>[4Fe-4S] cluster</name>
        <dbReference type="ChEBI" id="CHEBI:49883"/>
    </cofactor>
</comment>
<dbReference type="InterPro" id="IPR034457">
    <property type="entry name" value="Organic_radical-activating"/>
</dbReference>
<evidence type="ECO:0000256" key="6">
    <source>
        <dbReference type="ARBA" id="ARBA00023014"/>
    </source>
</evidence>
<dbReference type="GO" id="GO:0046872">
    <property type="term" value="F:metal ion binding"/>
    <property type="evidence" value="ECO:0007669"/>
    <property type="project" value="UniProtKB-KW"/>
</dbReference>
<evidence type="ECO:0000256" key="1">
    <source>
        <dbReference type="ARBA" id="ARBA00001966"/>
    </source>
</evidence>
<dbReference type="SFLD" id="SFLDF00299">
    <property type="entry name" value="anaerobic_ribonucleoside-triph"/>
    <property type="match status" value="1"/>
</dbReference>
<keyword evidence="5" id="KW-0408">Iron</keyword>
<evidence type="ECO:0000313" key="10">
    <source>
        <dbReference type="Proteomes" id="UP001080333"/>
    </source>
</evidence>
<dbReference type="Gene3D" id="3.20.20.70">
    <property type="entry name" value="Aldolase class I"/>
    <property type="match status" value="1"/>
</dbReference>
<evidence type="ECO:0000313" key="9">
    <source>
        <dbReference type="EMBL" id="MDM7645761.1"/>
    </source>
</evidence>
<keyword evidence="3" id="KW-0949">S-adenosyl-L-methionine</keyword>
<evidence type="ECO:0000256" key="3">
    <source>
        <dbReference type="ARBA" id="ARBA00022691"/>
    </source>
</evidence>
<organism evidence="8 10">
    <name type="scientific">Leuconostoc falkenbergense</name>
    <dbReference type="NCBI Taxonomy" id="2766470"/>
    <lineage>
        <taxon>Bacteria</taxon>
        <taxon>Bacillati</taxon>
        <taxon>Bacillota</taxon>
        <taxon>Bacilli</taxon>
        <taxon>Lactobacillales</taxon>
        <taxon>Lactobacillaceae</taxon>
        <taxon>Leuconostoc</taxon>
    </lineage>
</organism>
<protein>
    <recommendedName>
        <fullName evidence="7">Anaerobic ribonucleoside-triphosphate reductase-activating protein</fullName>
        <ecNumber evidence="7">1.97.1.-</ecNumber>
    </recommendedName>
</protein>
<dbReference type="PIRSF" id="PIRSF000368">
    <property type="entry name" value="NrdG"/>
    <property type="match status" value="1"/>
</dbReference>
<evidence type="ECO:0000256" key="2">
    <source>
        <dbReference type="ARBA" id="ARBA00022485"/>
    </source>
</evidence>
<comment type="caution">
    <text evidence="8">The sequence shown here is derived from an EMBL/GenBank/DDBJ whole genome shotgun (WGS) entry which is preliminary data.</text>
</comment>
<reference evidence="9 11" key="2">
    <citation type="submission" date="2023-06" db="EMBL/GenBank/DDBJ databases">
        <title>Draft Genome Sequences of lactic acid bacteria strains isolated from fermented milk products.</title>
        <authorList>
            <person name="Elcheninov A.G."/>
            <person name="Klyukina A."/>
            <person name="Zayulina K.S."/>
            <person name="Gavirova L.A."/>
            <person name="Shcherbakova P.A."/>
            <person name="Shestakov A.I."/>
            <person name="Kublanov I.V."/>
            <person name="Kochetkova T.V."/>
        </authorList>
    </citation>
    <scope>NUCLEOTIDE SEQUENCE [LARGE SCALE GENOMIC DNA]</scope>
    <source>
        <strain evidence="9 11">TOM.81</strain>
    </source>
</reference>
<dbReference type="InterPro" id="IPR012837">
    <property type="entry name" value="NrdG"/>
</dbReference>
<keyword evidence="11" id="KW-1185">Reference proteome</keyword>
<dbReference type="Pfam" id="PF13353">
    <property type="entry name" value="Fer4_12"/>
    <property type="match status" value="1"/>
</dbReference>
<evidence type="ECO:0000313" key="11">
    <source>
        <dbReference type="Proteomes" id="UP001242903"/>
    </source>
</evidence>
<dbReference type="SFLD" id="SFLDG01063">
    <property type="entry name" value="activating_enzymes__group_1"/>
    <property type="match status" value="1"/>
</dbReference>
<comment type="similarity">
    <text evidence="7">Belongs to the organic radical-activating enzymes family.</text>
</comment>
<reference evidence="8" key="1">
    <citation type="submission" date="2018-08" db="EMBL/GenBank/DDBJ databases">
        <title>Draft genome sequences of Leuconostoc spp. and Weissella spp. with biocontrol potential.</title>
        <authorList>
            <person name="Lo R."/>
            <person name="Ho V.T.T."/>
            <person name="Turner M.S."/>
        </authorList>
    </citation>
    <scope>NUCLEOTIDE SEQUENCE</scope>
    <source>
        <strain evidence="8">156</strain>
    </source>
</reference>
<dbReference type="PANTHER" id="PTHR30352">
    <property type="entry name" value="PYRUVATE FORMATE-LYASE-ACTIVATING ENZYME"/>
    <property type="match status" value="1"/>
</dbReference>
<evidence type="ECO:0000256" key="7">
    <source>
        <dbReference type="PIRNR" id="PIRNR000368"/>
    </source>
</evidence>
<dbReference type="AlphaFoldDB" id="A0A9X3E983"/>
<comment type="function">
    <text evidence="7">Activation of anaerobic ribonucleoside-triphosphate reductase under anaerobic conditions by generation of an organic free radical, using S-adenosylmethionine and reduced flavodoxin as cosubstrates to produce 5'-deoxy-adenosine.</text>
</comment>
<dbReference type="Proteomes" id="UP001080333">
    <property type="component" value="Unassembled WGS sequence"/>
</dbReference>
<keyword evidence="2" id="KW-0004">4Fe-4S</keyword>
<dbReference type="SFLD" id="SFLDG01066">
    <property type="entry name" value="organic_radical-activating_enz"/>
    <property type="match status" value="1"/>
</dbReference>
<dbReference type="GeneID" id="97230108"/>
<dbReference type="EMBL" id="QVOQ01000015">
    <property type="protein sequence ID" value="MCX7579212.1"/>
    <property type="molecule type" value="Genomic_DNA"/>
</dbReference>
<dbReference type="GO" id="GO:0051539">
    <property type="term" value="F:4 iron, 4 sulfur cluster binding"/>
    <property type="evidence" value="ECO:0007669"/>
    <property type="project" value="UniProtKB-KW"/>
</dbReference>
<dbReference type="GO" id="GO:0043365">
    <property type="term" value="F:[formate-C-acetyltransferase]-activating enzyme activity"/>
    <property type="evidence" value="ECO:0007669"/>
    <property type="project" value="InterPro"/>
</dbReference>
<dbReference type="NCBIfam" id="TIGR02491">
    <property type="entry name" value="NrdG"/>
    <property type="match status" value="1"/>
</dbReference>
<dbReference type="PANTHER" id="PTHR30352:SF2">
    <property type="entry name" value="ANAEROBIC RIBONUCLEOSIDE-TRIPHOSPHATE REDUCTASE-ACTIVATING PROTEIN"/>
    <property type="match status" value="1"/>
</dbReference>